<organism evidence="2 3">
    <name type="scientific">Halobacterium hubeiense</name>
    <dbReference type="NCBI Taxonomy" id="1407499"/>
    <lineage>
        <taxon>Archaea</taxon>
        <taxon>Methanobacteriati</taxon>
        <taxon>Methanobacteriota</taxon>
        <taxon>Stenosarchaea group</taxon>
        <taxon>Halobacteria</taxon>
        <taxon>Halobacteriales</taxon>
        <taxon>Halobacteriaceae</taxon>
        <taxon>Halobacterium</taxon>
    </lineage>
</organism>
<keyword evidence="1" id="KW-0812">Transmembrane</keyword>
<feature type="transmembrane region" description="Helical" evidence="1">
    <location>
        <begin position="12"/>
        <end position="32"/>
    </location>
</feature>
<gene>
    <name evidence="2" type="ORF">HHUB_1891</name>
</gene>
<sequence>MSLRNAIDQTGWLPVAVLLALLWTVVTALNVVNLTQAYSGVTGPYVGQTFVGGALGLLVLLGFGAAVVYVYGEAGENEPTPESFPPQ</sequence>
<evidence type="ECO:0000256" key="1">
    <source>
        <dbReference type="SAM" id="Phobius"/>
    </source>
</evidence>
<protein>
    <submittedName>
        <fullName evidence="2">Uncharacterized protein</fullName>
    </submittedName>
</protein>
<reference evidence="3" key="1">
    <citation type="journal article" date="2016" name="Environ. Microbiol.">
        <title>The complete genome of a viable archaeum isolated from 123-million-year-old rock salt.</title>
        <authorList>
            <person name="Jaakkola S.T."/>
            <person name="Pfeiffer F."/>
            <person name="Ravantti J.J."/>
            <person name="Guo Q."/>
            <person name="Liu Y."/>
            <person name="Chen X."/>
            <person name="Ma H."/>
            <person name="Yang C."/>
            <person name="Oksanen H.M."/>
            <person name="Bamford D.H."/>
        </authorList>
    </citation>
    <scope>NUCLEOTIDE SEQUENCE</scope>
    <source>
        <strain evidence="3">JI20-1</strain>
    </source>
</reference>
<proteinExistence type="predicted"/>
<dbReference type="Proteomes" id="UP000066737">
    <property type="component" value="Chromosome I"/>
</dbReference>
<name>A0A0U5GZ34_9EURY</name>
<accession>A0A0U5GZ34</accession>
<dbReference type="AlphaFoldDB" id="A0A0U5GZ34"/>
<evidence type="ECO:0000313" key="2">
    <source>
        <dbReference type="EMBL" id="CQH52822.1"/>
    </source>
</evidence>
<keyword evidence="1" id="KW-0472">Membrane</keyword>
<dbReference type="EMBL" id="LN831302">
    <property type="protein sequence ID" value="CQH52822.1"/>
    <property type="molecule type" value="Genomic_DNA"/>
</dbReference>
<feature type="transmembrane region" description="Helical" evidence="1">
    <location>
        <begin position="52"/>
        <end position="71"/>
    </location>
</feature>
<evidence type="ECO:0000313" key="3">
    <source>
        <dbReference type="Proteomes" id="UP000066737"/>
    </source>
</evidence>
<dbReference type="KEGG" id="hhb:Hhub_1891"/>
<keyword evidence="3" id="KW-1185">Reference proteome</keyword>
<keyword evidence="1" id="KW-1133">Transmembrane helix</keyword>
<dbReference type="GeneID" id="26658564"/>
<dbReference type="STRING" id="1407499.HHUB_1891"/>
<dbReference type="RefSeq" id="WP_059056355.1">
    <property type="nucleotide sequence ID" value="NZ_CEML01000002.1"/>
</dbReference>